<dbReference type="Gene3D" id="3.40.1110.10">
    <property type="entry name" value="Calcium-transporting ATPase, cytoplasmic domain N"/>
    <property type="match status" value="1"/>
</dbReference>
<dbReference type="InterPro" id="IPR001757">
    <property type="entry name" value="P_typ_ATPase"/>
</dbReference>
<dbReference type="NCBIfam" id="TIGR01494">
    <property type="entry name" value="ATPase_P-type"/>
    <property type="match status" value="2"/>
</dbReference>
<feature type="transmembrane region" description="Helical" evidence="11">
    <location>
        <begin position="320"/>
        <end position="341"/>
    </location>
</feature>
<dbReference type="Pfam" id="PF00690">
    <property type="entry name" value="Cation_ATPase_N"/>
    <property type="match status" value="1"/>
</dbReference>
<dbReference type="Gene3D" id="1.20.1110.10">
    <property type="entry name" value="Calcium-transporting ATPase, transmembrane domain"/>
    <property type="match status" value="2"/>
</dbReference>
<feature type="transmembrane region" description="Helical" evidence="11">
    <location>
        <begin position="1126"/>
        <end position="1148"/>
    </location>
</feature>
<dbReference type="SFLD" id="SFLDF00027">
    <property type="entry name" value="p-type_atpase"/>
    <property type="match status" value="1"/>
</dbReference>
<keyword evidence="7" id="KW-1278">Translocase</keyword>
<keyword evidence="9 11" id="KW-0472">Membrane</keyword>
<evidence type="ECO:0000256" key="11">
    <source>
        <dbReference type="SAM" id="Phobius"/>
    </source>
</evidence>
<dbReference type="InterPro" id="IPR023214">
    <property type="entry name" value="HAD_sf"/>
</dbReference>
<name>A0A7S4LZJ1_GUITH</name>
<dbReference type="SFLD" id="SFLDG00002">
    <property type="entry name" value="C1.7:_P-type_atpase_like"/>
    <property type="match status" value="1"/>
</dbReference>
<keyword evidence="4" id="KW-0547">Nucleotide-binding</keyword>
<accession>A0A7S4LZJ1</accession>
<evidence type="ECO:0000256" key="4">
    <source>
        <dbReference type="ARBA" id="ARBA00022741"/>
    </source>
</evidence>
<comment type="subcellular location">
    <subcellularLocation>
        <location evidence="1">Endomembrane system</location>
        <topology evidence="1">Multi-pass membrane protein</topology>
    </subcellularLocation>
</comment>
<dbReference type="SUPFAM" id="SSF81660">
    <property type="entry name" value="Metal cation-transporting ATPase, ATP-binding domain N"/>
    <property type="match status" value="1"/>
</dbReference>
<feature type="domain" description="Cation-transporting P-type ATPase N-terminal" evidence="14">
    <location>
        <begin position="40"/>
        <end position="105"/>
    </location>
</feature>
<dbReference type="GO" id="GO:0005388">
    <property type="term" value="F:P-type calcium transporter activity"/>
    <property type="evidence" value="ECO:0007669"/>
    <property type="project" value="TreeGrafter"/>
</dbReference>
<dbReference type="PROSITE" id="PS00154">
    <property type="entry name" value="ATPASE_E1_E2"/>
    <property type="match status" value="1"/>
</dbReference>
<evidence type="ECO:0000256" key="8">
    <source>
        <dbReference type="ARBA" id="ARBA00022989"/>
    </source>
</evidence>
<dbReference type="GO" id="GO:0005886">
    <property type="term" value="C:plasma membrane"/>
    <property type="evidence" value="ECO:0007669"/>
    <property type="project" value="TreeGrafter"/>
</dbReference>
<dbReference type="InterPro" id="IPR044492">
    <property type="entry name" value="P_typ_ATPase_HD_dom"/>
</dbReference>
<keyword evidence="6" id="KW-0460">Magnesium</keyword>
<dbReference type="Pfam" id="PF08282">
    <property type="entry name" value="Hydrolase_3"/>
    <property type="match status" value="1"/>
</dbReference>
<feature type="transmembrane region" description="Helical" evidence="11">
    <location>
        <begin position="119"/>
        <end position="140"/>
    </location>
</feature>
<feature type="transmembrane region" description="Helical" evidence="11">
    <location>
        <begin position="1093"/>
        <end position="1114"/>
    </location>
</feature>
<evidence type="ECO:0000256" key="1">
    <source>
        <dbReference type="ARBA" id="ARBA00004127"/>
    </source>
</evidence>
<evidence type="ECO:0000256" key="3">
    <source>
        <dbReference type="ARBA" id="ARBA00022723"/>
    </source>
</evidence>
<keyword evidence="2 11" id="KW-0812">Transmembrane</keyword>
<feature type="transmembrane region" description="Helical" evidence="11">
    <location>
        <begin position="366"/>
        <end position="395"/>
    </location>
</feature>
<evidence type="ECO:0000256" key="9">
    <source>
        <dbReference type="ARBA" id="ARBA00023136"/>
    </source>
</evidence>
<evidence type="ECO:0008006" key="16">
    <source>
        <dbReference type="Google" id="ProtNLM"/>
    </source>
</evidence>
<dbReference type="GO" id="GO:0012505">
    <property type="term" value="C:endomembrane system"/>
    <property type="evidence" value="ECO:0007669"/>
    <property type="project" value="UniProtKB-SubCell"/>
</dbReference>
<dbReference type="InterPro" id="IPR018303">
    <property type="entry name" value="ATPase_P-typ_P_site"/>
</dbReference>
<feature type="region of interest" description="Disordered" evidence="10">
    <location>
        <begin position="1176"/>
        <end position="1196"/>
    </location>
</feature>
<reference evidence="15" key="1">
    <citation type="submission" date="2021-01" db="EMBL/GenBank/DDBJ databases">
        <authorList>
            <person name="Corre E."/>
            <person name="Pelletier E."/>
            <person name="Niang G."/>
            <person name="Scheremetjew M."/>
            <person name="Finn R."/>
            <person name="Kale V."/>
            <person name="Holt S."/>
            <person name="Cochrane G."/>
            <person name="Meng A."/>
            <person name="Brown T."/>
            <person name="Cohen L."/>
        </authorList>
    </citation>
    <scope>NUCLEOTIDE SEQUENCE</scope>
    <source>
        <strain evidence="15">CCMP 2712</strain>
    </source>
</reference>
<evidence type="ECO:0000256" key="5">
    <source>
        <dbReference type="ARBA" id="ARBA00022840"/>
    </source>
</evidence>
<dbReference type="GO" id="GO:0046872">
    <property type="term" value="F:metal ion binding"/>
    <property type="evidence" value="ECO:0007669"/>
    <property type="project" value="UniProtKB-KW"/>
</dbReference>
<evidence type="ECO:0000259" key="14">
    <source>
        <dbReference type="Pfam" id="PF00690"/>
    </source>
</evidence>
<proteinExistence type="predicted"/>
<evidence type="ECO:0000256" key="7">
    <source>
        <dbReference type="ARBA" id="ARBA00022967"/>
    </source>
</evidence>
<evidence type="ECO:0000256" key="6">
    <source>
        <dbReference type="ARBA" id="ARBA00022842"/>
    </source>
</evidence>
<dbReference type="PANTHER" id="PTHR24093">
    <property type="entry name" value="CATION TRANSPORTING ATPASE"/>
    <property type="match status" value="1"/>
</dbReference>
<dbReference type="PRINTS" id="PR00119">
    <property type="entry name" value="CATATPASE"/>
</dbReference>
<sequence length="1196" mass="131607">MAEGFKFSIEDLKKFVFLNINYRLGHDVKSKVLPKLEEMGGFEGVQKGLKTNMGDGIKESELQMRQQTYGKNYVEPPPLTPFWKFCWDALQDPTLQFLCFSAIVSLTVGLAIPEERVCYGYVDGVAILVAVAVVVLVGAIQESAKERQFRDLTDSASDELVNVIREGRQIRVSTREIVVGDCVVLSTGDIICADGLVFERNTLKIFEGALTGESNAISKGAYEFQEKGNFELPTDEDLRKFFPADTTMSLEEMKNVYEPTPHRTPLVFKGTQVQDGEGKMLVIAVGRNTYEQILLGDKGDDDAEDDESERSIMQRKLDEMTILITKVGAFFGLGILLVLLIRLGVMFATKSCCAEVWDNNRDWMKIIHYIITGITIFVVAVPEGLPLAVTIALAFSVKKMMSDQNMVKHGSAVETMGSATTICSDKTGTLTTSMMTVMDCWIAGKPGKPEDMKGGLSTDLKELLCAAMTINTSEKTDLVAKTTRKKGSDGREVQEVVKLDGKTVVAYSGNATECALLKLVNFLFDYRGEVGALDMPYKKYRTEFPESMPGRSSITFSSKRKRMCTLVPMPAGSPQPFRLYCKGASEIVLGLCTTFASGSETKSLDESTRSDIMNAIDDFASQGLRTLAVAYKEFPQTPVTADGSLPDDVEQDLTLIAVLGIEDPLRDEVPSAIATCRSAGIVIRMVTGDNLSTAKAISRKANILTKEGEESGTEIAMTGEQFRQAVLFEQNTDHPEKFINQIEFDKIWPKLRVLARSTPTDKLVLVTGIQRSRLVIDAGNGNKQSRQVVAVTGDGTNDAPALKQADVGFAMFINGTQVAQQAADIVILDDNFQSIVAAVKWGRCVYDNICKFLQFQLTVNIVACVLATVGAATLTESPISVIQLLWVNLIMDSFASLALATEDPNKSPGLKEQLLNRFPYHRTAPILSKVMVKNMFAHAIWQLLILLALIFGVGDICQMGSDVNQCAGTPDLNLLFTLRSGRPPAFDNEWLASINPSIHNCIPLFSVSDNSSFINVTSLPIDYNDSGAPPFTGLIPLRDRGYCLKEEGGCGTKTQHMTMVFNTFVLLQVFNEINSRKIHNEFNVFKGILYNNMFLAVVIGTLGVQVILIQVPSINFGFGCAALEGWQWGVCLVLGFSSIPMNFLFHYIPYDWISLGKWAGELEDSVIDEQLNEKEEEAEKEEHAMHSGQPVHTVAN</sequence>
<dbReference type="InterPro" id="IPR004014">
    <property type="entry name" value="ATPase_P-typ_cation-transptr_N"/>
</dbReference>
<feature type="domain" description="Cation-transporting P-type ATPase C-terminal" evidence="13">
    <location>
        <begin position="877"/>
        <end position="1147"/>
    </location>
</feature>
<dbReference type="GO" id="GO:0005524">
    <property type="term" value="F:ATP binding"/>
    <property type="evidence" value="ECO:0007669"/>
    <property type="project" value="UniProtKB-KW"/>
</dbReference>
<dbReference type="Gene3D" id="3.40.50.1000">
    <property type="entry name" value="HAD superfamily/HAD-like"/>
    <property type="match status" value="1"/>
</dbReference>
<dbReference type="InterPro" id="IPR023298">
    <property type="entry name" value="ATPase_P-typ_TM_dom_sf"/>
</dbReference>
<dbReference type="PANTHER" id="PTHR24093:SF369">
    <property type="entry name" value="CALCIUM-TRANSPORTING ATPASE"/>
    <property type="match status" value="1"/>
</dbReference>
<evidence type="ECO:0000259" key="12">
    <source>
        <dbReference type="Pfam" id="PF00122"/>
    </source>
</evidence>
<feature type="domain" description="P-type ATPase A" evidence="12">
    <location>
        <begin position="158"/>
        <end position="290"/>
    </location>
</feature>
<keyword evidence="3" id="KW-0479">Metal-binding</keyword>
<dbReference type="InterPro" id="IPR023299">
    <property type="entry name" value="ATPase_P-typ_cyto_dom_N"/>
</dbReference>
<feature type="transmembrane region" description="Helical" evidence="11">
    <location>
        <begin position="935"/>
        <end position="954"/>
    </location>
</feature>
<organism evidence="15">
    <name type="scientific">Guillardia theta</name>
    <name type="common">Cryptophyte</name>
    <name type="synonym">Cryptomonas phi</name>
    <dbReference type="NCBI Taxonomy" id="55529"/>
    <lineage>
        <taxon>Eukaryota</taxon>
        <taxon>Cryptophyceae</taxon>
        <taxon>Pyrenomonadales</taxon>
        <taxon>Geminigeraceae</taxon>
        <taxon>Guillardia</taxon>
    </lineage>
</organism>
<evidence type="ECO:0000256" key="10">
    <source>
        <dbReference type="SAM" id="MobiDB-lite"/>
    </source>
</evidence>
<dbReference type="SUPFAM" id="SSF81665">
    <property type="entry name" value="Calcium ATPase, transmembrane domain M"/>
    <property type="match status" value="1"/>
</dbReference>
<dbReference type="Pfam" id="PF00689">
    <property type="entry name" value="Cation_ATPase_C"/>
    <property type="match status" value="1"/>
</dbReference>
<keyword evidence="8 11" id="KW-1133">Transmembrane helix</keyword>
<dbReference type="SUPFAM" id="SSF56784">
    <property type="entry name" value="HAD-like"/>
    <property type="match status" value="1"/>
</dbReference>
<dbReference type="InterPro" id="IPR008250">
    <property type="entry name" value="ATPase_P-typ_transduc_dom_A_sf"/>
</dbReference>
<dbReference type="InterPro" id="IPR006068">
    <property type="entry name" value="ATPase_P-typ_cation-transptr_C"/>
</dbReference>
<protein>
    <recommendedName>
        <fullName evidence="16">P-type Ca(2+) transporter</fullName>
    </recommendedName>
</protein>
<evidence type="ECO:0000313" key="15">
    <source>
        <dbReference type="EMBL" id="CAE2191848.1"/>
    </source>
</evidence>
<feature type="transmembrane region" description="Helical" evidence="11">
    <location>
        <begin position="94"/>
        <end position="113"/>
    </location>
</feature>
<keyword evidence="5" id="KW-0067">ATP-binding</keyword>
<evidence type="ECO:0000256" key="2">
    <source>
        <dbReference type="ARBA" id="ARBA00022692"/>
    </source>
</evidence>
<evidence type="ECO:0000259" key="13">
    <source>
        <dbReference type="Pfam" id="PF00689"/>
    </source>
</evidence>
<dbReference type="InterPro" id="IPR059000">
    <property type="entry name" value="ATPase_P-type_domA"/>
</dbReference>
<dbReference type="Pfam" id="PF13246">
    <property type="entry name" value="Cation_ATPase"/>
    <property type="match status" value="1"/>
</dbReference>
<dbReference type="AlphaFoldDB" id="A0A7S4LZJ1"/>
<dbReference type="EMBL" id="HBKN01001344">
    <property type="protein sequence ID" value="CAE2191848.1"/>
    <property type="molecule type" value="Transcribed_RNA"/>
</dbReference>
<dbReference type="SUPFAM" id="SSF81653">
    <property type="entry name" value="Calcium ATPase, transduction domain A"/>
    <property type="match status" value="1"/>
</dbReference>
<dbReference type="GO" id="GO:0016887">
    <property type="term" value="F:ATP hydrolysis activity"/>
    <property type="evidence" value="ECO:0007669"/>
    <property type="project" value="InterPro"/>
</dbReference>
<dbReference type="Gene3D" id="2.70.150.10">
    <property type="entry name" value="Calcium-transporting ATPase, cytoplasmic transduction domain A"/>
    <property type="match status" value="1"/>
</dbReference>
<dbReference type="Pfam" id="PF00122">
    <property type="entry name" value="E1-E2_ATPase"/>
    <property type="match status" value="1"/>
</dbReference>
<gene>
    <name evidence="15" type="ORF">GTHE00462_LOCUS1159</name>
</gene>
<dbReference type="InterPro" id="IPR036412">
    <property type="entry name" value="HAD-like_sf"/>
</dbReference>
<dbReference type="SFLD" id="SFLDS00003">
    <property type="entry name" value="Haloacid_Dehalogenase"/>
    <property type="match status" value="1"/>
</dbReference>